<evidence type="ECO:0000259" key="3">
    <source>
        <dbReference type="Pfam" id="PF00561"/>
    </source>
</evidence>
<dbReference type="PRINTS" id="PR00111">
    <property type="entry name" value="ABHYDROLASE"/>
</dbReference>
<feature type="domain" description="AB hydrolase-1" evidence="3">
    <location>
        <begin position="24"/>
        <end position="153"/>
    </location>
</feature>
<dbReference type="EMBL" id="LS483250">
    <property type="protein sequence ID" value="SQD77295.1"/>
    <property type="molecule type" value="Genomic_DNA"/>
</dbReference>
<gene>
    <name evidence="4" type="ORF">MORIYA_0817</name>
</gene>
<dbReference type="Gene3D" id="3.40.50.1820">
    <property type="entry name" value="alpha/beta hydrolase"/>
    <property type="match status" value="1"/>
</dbReference>
<dbReference type="GO" id="GO:0016020">
    <property type="term" value="C:membrane"/>
    <property type="evidence" value="ECO:0007669"/>
    <property type="project" value="TreeGrafter"/>
</dbReference>
<evidence type="ECO:0000256" key="2">
    <source>
        <dbReference type="ARBA" id="ARBA00022801"/>
    </source>
</evidence>
<dbReference type="SUPFAM" id="SSF53474">
    <property type="entry name" value="alpha/beta-Hydrolases"/>
    <property type="match status" value="1"/>
</dbReference>
<dbReference type="OrthoDB" id="149912at2"/>
<evidence type="ECO:0000313" key="4">
    <source>
        <dbReference type="EMBL" id="SQD77295.1"/>
    </source>
</evidence>
<dbReference type="InterPro" id="IPR050266">
    <property type="entry name" value="AB_hydrolase_sf"/>
</dbReference>
<dbReference type="KEGG" id="mya:MORIYA_0817"/>
<organism evidence="4 5">
    <name type="scientific">Moritella yayanosii</name>
    <dbReference type="NCBI Taxonomy" id="69539"/>
    <lineage>
        <taxon>Bacteria</taxon>
        <taxon>Pseudomonadati</taxon>
        <taxon>Pseudomonadota</taxon>
        <taxon>Gammaproteobacteria</taxon>
        <taxon>Alteromonadales</taxon>
        <taxon>Moritellaceae</taxon>
        <taxon>Moritella</taxon>
    </lineage>
</organism>
<dbReference type="InterPro" id="IPR029058">
    <property type="entry name" value="AB_hydrolase_fold"/>
</dbReference>
<sequence>MNDFNMEVNGNIIAGLQYGDSSKPVLLAVHGWLDNAASFIPLAEALKDSLDDGSLPYQLIAIDLPGHGLSTHKVGHYNFIDWVDDLYQIIKSQRWGPVTIIGHSMGGMICSILAATFPELVTRVVLIEGLGAISAEAEQTVNQLRKGIESRAIYNKNSNQSTSRKNNALTLEKIVKARCFVSDLNEEHAKLICNRNLTINENGVSFCSDPKLKVRSLVRLTEPQVINILSSISTVCLIIIGDKGYPLINQSLNLALFCKANFNILKLSGGHHVHMDNAAETASVIVKFVNN</sequence>
<name>A0A330LT64_9GAMM</name>
<dbReference type="Proteomes" id="UP000250163">
    <property type="component" value="Chromosome MORIYA"/>
</dbReference>
<protein>
    <submittedName>
        <fullName evidence="4">Hydrolase, alpha/beta fold family</fullName>
    </submittedName>
</protein>
<proteinExistence type="inferred from homology"/>
<dbReference type="PANTHER" id="PTHR43798:SF14">
    <property type="entry name" value="SERINE HYDROLASE-LIKE PROTEIN DDB_G0286239"/>
    <property type="match status" value="1"/>
</dbReference>
<dbReference type="InterPro" id="IPR000073">
    <property type="entry name" value="AB_hydrolase_1"/>
</dbReference>
<dbReference type="Pfam" id="PF00561">
    <property type="entry name" value="Abhydrolase_1"/>
    <property type="match status" value="1"/>
</dbReference>
<dbReference type="PANTHER" id="PTHR43798">
    <property type="entry name" value="MONOACYLGLYCEROL LIPASE"/>
    <property type="match status" value="1"/>
</dbReference>
<evidence type="ECO:0000256" key="1">
    <source>
        <dbReference type="ARBA" id="ARBA00008645"/>
    </source>
</evidence>
<keyword evidence="5" id="KW-1185">Reference proteome</keyword>
<dbReference type="AlphaFoldDB" id="A0A330LT64"/>
<reference evidence="5" key="1">
    <citation type="submission" date="2018-05" db="EMBL/GenBank/DDBJ databases">
        <authorList>
            <person name="Cea G.-C."/>
            <person name="William W."/>
        </authorList>
    </citation>
    <scope>NUCLEOTIDE SEQUENCE [LARGE SCALE GENOMIC DNA]</scope>
    <source>
        <strain evidence="5">DB21MT 5</strain>
    </source>
</reference>
<dbReference type="RefSeq" id="WP_112712852.1">
    <property type="nucleotide sequence ID" value="NZ_LS483250.1"/>
</dbReference>
<accession>A0A330LT64</accession>
<evidence type="ECO:0000313" key="5">
    <source>
        <dbReference type="Proteomes" id="UP000250163"/>
    </source>
</evidence>
<dbReference type="GO" id="GO:0016787">
    <property type="term" value="F:hydrolase activity"/>
    <property type="evidence" value="ECO:0007669"/>
    <property type="project" value="UniProtKB-KW"/>
</dbReference>
<comment type="similarity">
    <text evidence="1">Belongs to the AB hydrolase superfamily.</text>
</comment>
<keyword evidence="2 4" id="KW-0378">Hydrolase</keyword>